<evidence type="ECO:0000259" key="1">
    <source>
        <dbReference type="Pfam" id="PF13166"/>
    </source>
</evidence>
<dbReference type="EMBL" id="WDED01000016">
    <property type="protein sequence ID" value="KAB6147320.1"/>
    <property type="molecule type" value="Genomic_DNA"/>
</dbReference>
<dbReference type="GO" id="GO:0000731">
    <property type="term" value="P:DNA synthesis involved in DNA repair"/>
    <property type="evidence" value="ECO:0007669"/>
    <property type="project" value="TreeGrafter"/>
</dbReference>
<evidence type="ECO:0000313" key="2">
    <source>
        <dbReference type="EMBL" id="KAB6147320.1"/>
    </source>
</evidence>
<reference evidence="2 3" key="1">
    <citation type="journal article" date="2019" name="Nat. Med.">
        <title>A library of human gut bacterial isolates paired with longitudinal multiomics data enables mechanistic microbiome research.</title>
        <authorList>
            <person name="Poyet M."/>
            <person name="Groussin M."/>
            <person name="Gibbons S.M."/>
            <person name="Avila-Pacheco J."/>
            <person name="Jiang X."/>
            <person name="Kearney S.M."/>
            <person name="Perrotta A.R."/>
            <person name="Berdy B."/>
            <person name="Zhao S."/>
            <person name="Lieberman T.D."/>
            <person name="Swanson P.K."/>
            <person name="Smith M."/>
            <person name="Roesemann S."/>
            <person name="Alexander J.E."/>
            <person name="Rich S.A."/>
            <person name="Livny J."/>
            <person name="Vlamakis H."/>
            <person name="Clish C."/>
            <person name="Bullock K."/>
            <person name="Deik A."/>
            <person name="Scott J."/>
            <person name="Pierce K.A."/>
            <person name="Xavier R.J."/>
            <person name="Alm E.J."/>
        </authorList>
    </citation>
    <scope>NUCLEOTIDE SEQUENCE [LARGE SCALE GENOMIC DNA]</scope>
    <source>
        <strain evidence="2 3">BIOML-A58</strain>
    </source>
</reference>
<organism evidence="2 3">
    <name type="scientific">Bacteroides xylanisolvens</name>
    <dbReference type="NCBI Taxonomy" id="371601"/>
    <lineage>
        <taxon>Bacteria</taxon>
        <taxon>Pseudomonadati</taxon>
        <taxon>Bacteroidota</taxon>
        <taxon>Bacteroidia</taxon>
        <taxon>Bacteroidales</taxon>
        <taxon>Bacteroidaceae</taxon>
        <taxon>Bacteroides</taxon>
    </lineage>
</organism>
<comment type="caution">
    <text evidence="2">The sequence shown here is derived from an EMBL/GenBank/DDBJ whole genome shotgun (WGS) entry which is preliminary data.</text>
</comment>
<gene>
    <name evidence="2" type="ORF">GA398_11890</name>
</gene>
<proteinExistence type="predicted"/>
<dbReference type="PANTHER" id="PTHR32182">
    <property type="entry name" value="DNA REPLICATION AND REPAIR PROTEIN RECF"/>
    <property type="match status" value="1"/>
</dbReference>
<protein>
    <submittedName>
        <fullName evidence="2">AAA family ATPase</fullName>
    </submittedName>
</protein>
<dbReference type="GO" id="GO:0006302">
    <property type="term" value="P:double-strand break repair"/>
    <property type="evidence" value="ECO:0007669"/>
    <property type="project" value="TreeGrafter"/>
</dbReference>
<evidence type="ECO:0000313" key="3">
    <source>
        <dbReference type="Proteomes" id="UP000434604"/>
    </source>
</evidence>
<dbReference type="Pfam" id="PF13166">
    <property type="entry name" value="AAA_13"/>
    <property type="match status" value="1"/>
</dbReference>
<feature type="domain" description="Protein CR006 P-loop" evidence="1">
    <location>
        <begin position="24"/>
        <end position="687"/>
    </location>
</feature>
<dbReference type="InterPro" id="IPR026866">
    <property type="entry name" value="CR006_AAA"/>
</dbReference>
<dbReference type="InterPro" id="IPR027417">
    <property type="entry name" value="P-loop_NTPase"/>
</dbReference>
<dbReference type="PANTHER" id="PTHR32182:SF0">
    <property type="entry name" value="DNA REPLICATION AND REPAIR PROTEIN RECF"/>
    <property type="match status" value="1"/>
</dbReference>
<sequence length="772" mass="88606">MIQKIEKIKNIGNYEDYVASGDVTLKRMNLIYAENGAGKTTLARILHSMSVNNPVVISQRKRIGAITTPEVCIKDESGQLIYNGTKWNRNKLSVTVFDTHFVSENVYTGFQINSDHRKHLYKFVLGNTGVDIAKKIERVKQLIESKNNEIVTLSNQIQMASKCQDVEKVCNLTPLEDIDILIDAKKKELMIAQNNDAILKQSTLPLFPEIPFSLDVENLKRVLSVSINSIGKEYLDIVKSHLEKLESNGMEKSARWAYTGFQIISTLGKNECPFCGNSIEGIKLIEGYNQYFSDQYINSVREVKKIKESLSSINIELYINQIISTNKQFEELNNFWANYITVGDEKNAFNYDFDILCACLQSLKDVVDTKFANPIDEISTIAVDECVTELRTLSDKIKTINEYALLYNSKILELRTKIRKIEDVTKELSELELNKERFATPLIDKCYMYELANNHLKRLQRINKLFQAAQKTESNRVFERYGQKINYYLCDVFNTKFRILEIKDGGIKGRAKEANLSYTLTFNGTPIEQEGESNISFKNVLSEGDKNTIAFSFFLAKLTTEPDLTNKIIVFDDPLTSLDLNRRNATIHQLVLLYQYSKQMIVLSHNLHFLIELNSRSLIKTCDKKSLQIINSNGKSSIREHQIKKEWIDSYQKALDLMENFLSNPLVDNQEDAINSIRISLETFIKLKYCRYIPDPDQTFGKIVSNLQYSPCVFINSNKAEVIDKLNQLVAISWRGHHGSIEERDTYSEVNLTMAEAQQYINMTLELLSHEL</sequence>
<accession>A0A7J5PWB1</accession>
<dbReference type="Gene3D" id="3.40.50.300">
    <property type="entry name" value="P-loop containing nucleotide triphosphate hydrolases"/>
    <property type="match status" value="1"/>
</dbReference>
<dbReference type="AlphaFoldDB" id="A0A7J5PWB1"/>
<dbReference type="SUPFAM" id="SSF52540">
    <property type="entry name" value="P-loop containing nucleoside triphosphate hydrolases"/>
    <property type="match status" value="1"/>
</dbReference>
<name>A0A7J5PWB1_9BACE</name>
<dbReference type="RefSeq" id="WP_151934747.1">
    <property type="nucleotide sequence ID" value="NZ_JBCHGU010000024.1"/>
</dbReference>
<dbReference type="Proteomes" id="UP000434604">
    <property type="component" value="Unassembled WGS sequence"/>
</dbReference>